<keyword evidence="1" id="KW-0472">Membrane</keyword>
<dbReference type="AlphaFoldDB" id="A0A1H0HZX6"/>
<organism evidence="2 3">
    <name type="scientific">Pseudomonas jinjuensis</name>
    <dbReference type="NCBI Taxonomy" id="198616"/>
    <lineage>
        <taxon>Bacteria</taxon>
        <taxon>Pseudomonadati</taxon>
        <taxon>Pseudomonadota</taxon>
        <taxon>Gammaproteobacteria</taxon>
        <taxon>Pseudomonadales</taxon>
        <taxon>Pseudomonadaceae</taxon>
        <taxon>Pseudomonas</taxon>
    </lineage>
</organism>
<feature type="transmembrane region" description="Helical" evidence="1">
    <location>
        <begin position="431"/>
        <end position="455"/>
    </location>
</feature>
<keyword evidence="1" id="KW-1133">Transmembrane helix</keyword>
<dbReference type="Proteomes" id="UP000242957">
    <property type="component" value="Unassembled WGS sequence"/>
</dbReference>
<proteinExistence type="predicted"/>
<feature type="transmembrane region" description="Helical" evidence="1">
    <location>
        <begin position="401"/>
        <end position="425"/>
    </location>
</feature>
<evidence type="ECO:0000256" key="1">
    <source>
        <dbReference type="SAM" id="Phobius"/>
    </source>
</evidence>
<keyword evidence="1" id="KW-0812">Transmembrane</keyword>
<evidence type="ECO:0000313" key="3">
    <source>
        <dbReference type="Proteomes" id="UP000242957"/>
    </source>
</evidence>
<name>A0A1H0HZX6_9PSED</name>
<keyword evidence="3" id="KW-1185">Reference proteome</keyword>
<feature type="transmembrane region" description="Helical" evidence="1">
    <location>
        <begin position="523"/>
        <end position="541"/>
    </location>
</feature>
<dbReference type="OrthoDB" id="6874368at2"/>
<gene>
    <name evidence="2" type="ORF">SAMN05216193_10985</name>
</gene>
<sequence length="542" mass="60131">MAETPRSFASWLQGGVEFCLGALRWLGHGIHGLLHHLPAALVVASLVTIGHHQFHMLDAIDSYAFLAIGNRSAFATSREQSATTAVVSIGPASHEKYYRGRSPLNRCELLNDLQALYVGPEGRSPKVMVIDLDLSPSTLLSHIPLDKRRVSKEQRNLLSGERKEAVCEEELYRLLESRQCVTKTVLMTPFPSEDSGATAITQQWQKRMEDKGIAFGDPTLSIRYGLISKIACNEKGLAATAFRTLSPNASINNCLAKADAGGQLWISPRQYIALLPSFDVEEILGRHLWLKVNDKDTKEENNDKKIRIGHLSYEKQVVFFGASYGEDDLYLTPLGPLYGLDIHAAAFLSLLEPASDFSHLVAFLLEVAIGLFFGLVIAFCWHWYYSLRFSSSDGKKRSAPLLVVGLGICLCVLVGGVTLLSYYLLGLSDLWLSPIPIALGMLIESFFTGAVHGAVKEGLQLRRELAQELKLAFAGGPDQLQAAIDQEERKYSHPAHHHQGLSFLGLEPLDSFKEKRWPALLQWLGRLIFFLLLGWALLTLFH</sequence>
<protein>
    <submittedName>
        <fullName evidence="2">Uncharacterized protein</fullName>
    </submittedName>
</protein>
<feature type="transmembrane region" description="Helical" evidence="1">
    <location>
        <begin position="360"/>
        <end position="381"/>
    </location>
</feature>
<accession>A0A1H0HZX6</accession>
<dbReference type="STRING" id="198616.SAMN05216193_10985"/>
<evidence type="ECO:0000313" key="2">
    <source>
        <dbReference type="EMBL" id="SDO24762.1"/>
    </source>
</evidence>
<reference evidence="3" key="1">
    <citation type="submission" date="2016-10" db="EMBL/GenBank/DDBJ databases">
        <authorList>
            <person name="Varghese N."/>
            <person name="Submissions S."/>
        </authorList>
    </citation>
    <scope>NUCLEOTIDE SEQUENCE [LARGE SCALE GENOMIC DNA]</scope>
    <source>
        <strain evidence="3">JCM 21621</strain>
    </source>
</reference>
<dbReference type="RefSeq" id="WP_139207027.1">
    <property type="nucleotide sequence ID" value="NZ_FNIJ01000009.1"/>
</dbReference>
<dbReference type="EMBL" id="FNIJ01000009">
    <property type="protein sequence ID" value="SDO24762.1"/>
    <property type="molecule type" value="Genomic_DNA"/>
</dbReference>